<feature type="transmembrane region" description="Helical" evidence="14">
    <location>
        <begin position="574"/>
        <end position="593"/>
    </location>
</feature>
<dbReference type="CDD" id="cd07551">
    <property type="entry name" value="P-type_ATPase_HM_ZosA_PfeT-like"/>
    <property type="match status" value="1"/>
</dbReference>
<dbReference type="Gene3D" id="3.40.1110.10">
    <property type="entry name" value="Calcium-transporting ATPase, cytoplasmic domain N"/>
    <property type="match status" value="1"/>
</dbReference>
<dbReference type="NCBIfam" id="TIGR01512">
    <property type="entry name" value="ATPase-IB2_Cd"/>
    <property type="match status" value="1"/>
</dbReference>
<evidence type="ECO:0000256" key="7">
    <source>
        <dbReference type="ARBA" id="ARBA00022741"/>
    </source>
</evidence>
<dbReference type="PANTHER" id="PTHR43079:SF1">
    <property type="entry name" value="CADMIUM_ZINC-TRANSPORTING ATPASE HMA1, CHLOROPLASTIC-RELATED"/>
    <property type="match status" value="1"/>
</dbReference>
<keyword evidence="11 14" id="KW-1133">Transmembrane helix</keyword>
<dbReference type="Gene3D" id="3.40.50.1000">
    <property type="entry name" value="HAD superfamily/HAD-like"/>
    <property type="match status" value="1"/>
</dbReference>
<comment type="caution">
    <text evidence="16">The sequence shown here is derived from an EMBL/GenBank/DDBJ whole genome shotgun (WGS) entry which is preliminary data.</text>
</comment>
<dbReference type="SUPFAM" id="SSF56784">
    <property type="entry name" value="HAD-like"/>
    <property type="match status" value="1"/>
</dbReference>
<proteinExistence type="inferred from homology"/>
<dbReference type="Pfam" id="PF00702">
    <property type="entry name" value="Hydrolase"/>
    <property type="match status" value="1"/>
</dbReference>
<keyword evidence="3" id="KW-0813">Transport</keyword>
<dbReference type="SUPFAM" id="SSF81665">
    <property type="entry name" value="Calcium ATPase, transmembrane domain M"/>
    <property type="match status" value="1"/>
</dbReference>
<accession>A0ABV6K7S3</accession>
<evidence type="ECO:0000313" key="16">
    <source>
        <dbReference type="EMBL" id="MFC0469357.1"/>
    </source>
</evidence>
<name>A0ABV6K7S3_9BACI</name>
<dbReference type="PRINTS" id="PR00941">
    <property type="entry name" value="CDATPASE"/>
</dbReference>
<dbReference type="SFLD" id="SFLDF00027">
    <property type="entry name" value="p-type_atpase"/>
    <property type="match status" value="1"/>
</dbReference>
<keyword evidence="14" id="KW-1003">Cell membrane</keyword>
<evidence type="ECO:0000256" key="8">
    <source>
        <dbReference type="ARBA" id="ARBA00022840"/>
    </source>
</evidence>
<keyword evidence="5 14" id="KW-0812">Transmembrane</keyword>
<reference evidence="16 17" key="1">
    <citation type="submission" date="2024-09" db="EMBL/GenBank/DDBJ databases">
        <authorList>
            <person name="Sun Q."/>
            <person name="Mori K."/>
        </authorList>
    </citation>
    <scope>NUCLEOTIDE SEQUENCE [LARGE SCALE GENOMIC DNA]</scope>
    <source>
        <strain evidence="16 17">NCAIM B.02610</strain>
    </source>
</reference>
<evidence type="ECO:0000256" key="10">
    <source>
        <dbReference type="ARBA" id="ARBA00022967"/>
    </source>
</evidence>
<dbReference type="RefSeq" id="WP_335963705.1">
    <property type="nucleotide sequence ID" value="NZ_JAXBLX010000059.1"/>
</dbReference>
<evidence type="ECO:0000256" key="5">
    <source>
        <dbReference type="ARBA" id="ARBA00022692"/>
    </source>
</evidence>
<dbReference type="EMBL" id="JBHLUX010000005">
    <property type="protein sequence ID" value="MFC0469357.1"/>
    <property type="molecule type" value="Genomic_DNA"/>
</dbReference>
<keyword evidence="9" id="KW-0460">Magnesium</keyword>
<evidence type="ECO:0000256" key="2">
    <source>
        <dbReference type="ARBA" id="ARBA00006024"/>
    </source>
</evidence>
<evidence type="ECO:0000256" key="9">
    <source>
        <dbReference type="ARBA" id="ARBA00022842"/>
    </source>
</evidence>
<dbReference type="NCBIfam" id="TIGR01494">
    <property type="entry name" value="ATPase_P-type"/>
    <property type="match status" value="1"/>
</dbReference>
<dbReference type="PANTHER" id="PTHR43079">
    <property type="entry name" value="PROBABLE CADMIUM/ZINC-TRANSPORTING ATPASE HMA1"/>
    <property type="match status" value="1"/>
</dbReference>
<dbReference type="PRINTS" id="PR00119">
    <property type="entry name" value="CATATPASE"/>
</dbReference>
<keyword evidence="6 14" id="KW-0479">Metal-binding</keyword>
<evidence type="ECO:0000256" key="12">
    <source>
        <dbReference type="ARBA" id="ARBA00023065"/>
    </source>
</evidence>
<dbReference type="SFLD" id="SFLDG00002">
    <property type="entry name" value="C1.7:_P-type_atpase_like"/>
    <property type="match status" value="1"/>
</dbReference>
<evidence type="ECO:0000256" key="3">
    <source>
        <dbReference type="ARBA" id="ARBA00022448"/>
    </source>
</evidence>
<dbReference type="InterPro" id="IPR023214">
    <property type="entry name" value="HAD_sf"/>
</dbReference>
<dbReference type="NCBIfam" id="TIGR01525">
    <property type="entry name" value="ATPase-IB_hvy"/>
    <property type="match status" value="1"/>
</dbReference>
<feature type="domain" description="P-type ATPase A" evidence="15">
    <location>
        <begin position="115"/>
        <end position="215"/>
    </location>
</feature>
<evidence type="ECO:0000256" key="6">
    <source>
        <dbReference type="ARBA" id="ARBA00022723"/>
    </source>
</evidence>
<keyword evidence="17" id="KW-1185">Reference proteome</keyword>
<evidence type="ECO:0000256" key="1">
    <source>
        <dbReference type="ARBA" id="ARBA00004141"/>
    </source>
</evidence>
<dbReference type="SUPFAM" id="SSF81653">
    <property type="entry name" value="Calcium ATPase, transduction domain A"/>
    <property type="match status" value="1"/>
</dbReference>
<protein>
    <submittedName>
        <fullName evidence="16">Heavy metal translocating P-type ATPase</fullName>
    </submittedName>
</protein>
<keyword evidence="13 14" id="KW-0472">Membrane</keyword>
<dbReference type="PROSITE" id="PS00154">
    <property type="entry name" value="ATPASE_E1_E2"/>
    <property type="match status" value="1"/>
</dbReference>
<comment type="subcellular location">
    <subcellularLocation>
        <location evidence="14">Cell membrane</location>
    </subcellularLocation>
    <subcellularLocation>
        <location evidence="1">Membrane</location>
        <topology evidence="1">Multi-pass membrane protein</topology>
    </subcellularLocation>
</comment>
<gene>
    <name evidence="16" type="ORF">ACFFHM_02090</name>
</gene>
<dbReference type="InterPro" id="IPR001757">
    <property type="entry name" value="P_typ_ATPase"/>
</dbReference>
<organism evidence="16 17">
    <name type="scientific">Halalkalibacter kiskunsagensis</name>
    <dbReference type="NCBI Taxonomy" id="1548599"/>
    <lineage>
        <taxon>Bacteria</taxon>
        <taxon>Bacillati</taxon>
        <taxon>Bacillota</taxon>
        <taxon>Bacilli</taxon>
        <taxon>Bacillales</taxon>
        <taxon>Bacillaceae</taxon>
        <taxon>Halalkalibacter</taxon>
    </lineage>
</organism>
<dbReference type="InterPro" id="IPR036412">
    <property type="entry name" value="HAD-like_sf"/>
</dbReference>
<evidence type="ECO:0000259" key="15">
    <source>
        <dbReference type="Pfam" id="PF00122"/>
    </source>
</evidence>
<feature type="transmembrane region" description="Helical" evidence="14">
    <location>
        <begin position="67"/>
        <end position="97"/>
    </location>
</feature>
<dbReference type="Pfam" id="PF00122">
    <property type="entry name" value="E1-E2_ATPase"/>
    <property type="match status" value="1"/>
</dbReference>
<dbReference type="InterPro" id="IPR051949">
    <property type="entry name" value="Cation_Transport_ATPase"/>
</dbReference>
<dbReference type="SFLD" id="SFLDS00003">
    <property type="entry name" value="Haloacid_Dehalogenase"/>
    <property type="match status" value="1"/>
</dbReference>
<evidence type="ECO:0000256" key="14">
    <source>
        <dbReference type="RuleBase" id="RU362081"/>
    </source>
</evidence>
<evidence type="ECO:0000256" key="4">
    <source>
        <dbReference type="ARBA" id="ARBA00022553"/>
    </source>
</evidence>
<dbReference type="InterPro" id="IPR044492">
    <property type="entry name" value="P_typ_ATPase_HD_dom"/>
</dbReference>
<dbReference type="InterPro" id="IPR018303">
    <property type="entry name" value="ATPase_P-typ_P_site"/>
</dbReference>
<keyword evidence="8 14" id="KW-0067">ATP-binding</keyword>
<evidence type="ECO:0000256" key="11">
    <source>
        <dbReference type="ARBA" id="ARBA00022989"/>
    </source>
</evidence>
<dbReference type="Proteomes" id="UP001589838">
    <property type="component" value="Unassembled WGS sequence"/>
</dbReference>
<feature type="transmembrane region" description="Helical" evidence="14">
    <location>
        <begin position="6"/>
        <end position="24"/>
    </location>
</feature>
<comment type="similarity">
    <text evidence="2 14">Belongs to the cation transport ATPase (P-type) (TC 3.A.3) family. Type IB subfamily.</text>
</comment>
<feature type="transmembrane region" description="Helical" evidence="14">
    <location>
        <begin position="265"/>
        <end position="289"/>
    </location>
</feature>
<dbReference type="InterPro" id="IPR023299">
    <property type="entry name" value="ATPase_P-typ_cyto_dom_N"/>
</dbReference>
<keyword evidence="10" id="KW-1278">Translocase</keyword>
<keyword evidence="4" id="KW-0597">Phosphoprotein</keyword>
<evidence type="ECO:0000313" key="17">
    <source>
        <dbReference type="Proteomes" id="UP001589838"/>
    </source>
</evidence>
<dbReference type="InterPro" id="IPR027256">
    <property type="entry name" value="P-typ_ATPase_IB"/>
</dbReference>
<dbReference type="Gene3D" id="2.70.150.10">
    <property type="entry name" value="Calcium-transporting ATPase, cytoplasmic transduction domain A"/>
    <property type="match status" value="1"/>
</dbReference>
<sequence>MSEHQLELSFALTSGAMIVIAWLMGHFGYSSISIPLYLSAYVIGGYFKGKEGLLDFIHNRSLNVELLMIFAAVGSAIIGYWVEGAILIFIFSLSGALEAYTMNKSHREISALLDLQPETATVLAEHGEQIINVSQLSIGDHVLIKPGERIPADGQIIRGQTMVDESALSGESIPIDKVINDNVFAGTVNNNGVIVISVTKTSEESLFQKIINLVQTAKDEKTPSQQFIEKFEGTYVKIVLVLVGLMMFLPHYVLGWSWTETLYRAMVLLVVASPCALVASIMPATLSAVSSGARHGILFKGGMHIEKLATLKAIALDKTGTLTKGKPEVANVLIRDGIDRHEFLQIVSSIEKLSTHPLAEAVVRFAKEQGVTSFEDVDHLQDVSGLGIEARISNTTWKIGKRGFIGDAVADTFYPLEASKLSDDGKTLVYVSNSGEVVGLFALSDLIRQETVDAIKSFKKHGIYTVMLTGDHEKTASAIQKQTSVDHFVANCLPEEKVLEIKQLRNKYQSIAMVGDGINDAPALATANVGIAMGGGTDVAIETSDIVLMKNDLSKIVKAISLSKRMNRIVKQNIIFSIAVIFLLIISNFMGQISLPLGVLGHEGSTILVILNGLRLLRG</sequence>
<evidence type="ECO:0000256" key="13">
    <source>
        <dbReference type="ARBA" id="ARBA00023136"/>
    </source>
</evidence>
<feature type="transmembrane region" description="Helical" evidence="14">
    <location>
        <begin position="234"/>
        <end position="253"/>
    </location>
</feature>
<keyword evidence="7 14" id="KW-0547">Nucleotide-binding</keyword>
<keyword evidence="12" id="KW-0406">Ion transport</keyword>
<dbReference type="InterPro" id="IPR023298">
    <property type="entry name" value="ATPase_P-typ_TM_dom_sf"/>
</dbReference>
<dbReference type="InterPro" id="IPR008250">
    <property type="entry name" value="ATPase_P-typ_transduc_dom_A_sf"/>
</dbReference>
<dbReference type="InterPro" id="IPR059000">
    <property type="entry name" value="ATPase_P-type_domA"/>
</dbReference>